<dbReference type="RefSeq" id="WP_145054313.1">
    <property type="nucleotide sequence ID" value="NZ_CP036433.1"/>
</dbReference>
<keyword evidence="9 11" id="KW-0472">Membrane</keyword>
<evidence type="ECO:0000256" key="8">
    <source>
        <dbReference type="ARBA" id="ARBA00023065"/>
    </source>
</evidence>
<evidence type="ECO:0000256" key="7">
    <source>
        <dbReference type="ARBA" id="ARBA00023053"/>
    </source>
</evidence>
<dbReference type="SUPFAM" id="SSF48371">
    <property type="entry name" value="ARM repeat"/>
    <property type="match status" value="1"/>
</dbReference>
<dbReference type="KEGG" id="lcre:Pla8534_34110"/>
<dbReference type="InterPro" id="IPR004155">
    <property type="entry name" value="PBS_lyase_HEAT"/>
</dbReference>
<dbReference type="Pfam" id="PF13646">
    <property type="entry name" value="HEAT_2"/>
    <property type="match status" value="1"/>
</dbReference>
<proteinExistence type="inferred from homology"/>
<keyword evidence="5 11" id="KW-0812">Transmembrane</keyword>
<dbReference type="Proteomes" id="UP000317648">
    <property type="component" value="Chromosome"/>
</dbReference>
<dbReference type="GO" id="GO:0005886">
    <property type="term" value="C:plasma membrane"/>
    <property type="evidence" value="ECO:0007669"/>
    <property type="project" value="UniProtKB-SubCell"/>
</dbReference>
<dbReference type="OrthoDB" id="9810181at2"/>
<evidence type="ECO:0000256" key="3">
    <source>
        <dbReference type="ARBA" id="ARBA00022448"/>
    </source>
</evidence>
<evidence type="ECO:0000313" key="12">
    <source>
        <dbReference type="EMBL" id="QDU95595.1"/>
    </source>
</evidence>
<dbReference type="PROSITE" id="PS50077">
    <property type="entry name" value="HEAT_REPEAT"/>
    <property type="match status" value="1"/>
</dbReference>
<evidence type="ECO:0000256" key="5">
    <source>
        <dbReference type="ARBA" id="ARBA00022692"/>
    </source>
</evidence>
<keyword evidence="4" id="KW-1003">Cell membrane</keyword>
<feature type="transmembrane region" description="Helical" evidence="11">
    <location>
        <begin position="204"/>
        <end position="227"/>
    </location>
</feature>
<evidence type="ECO:0000256" key="9">
    <source>
        <dbReference type="ARBA" id="ARBA00023136"/>
    </source>
</evidence>
<dbReference type="EMBL" id="CP036433">
    <property type="protein sequence ID" value="QDU95595.1"/>
    <property type="molecule type" value="Genomic_DNA"/>
</dbReference>
<evidence type="ECO:0000256" key="2">
    <source>
        <dbReference type="ARBA" id="ARBA00006434"/>
    </source>
</evidence>
<feature type="transmembrane region" description="Helical" evidence="11">
    <location>
        <begin position="173"/>
        <end position="192"/>
    </location>
</feature>
<dbReference type="Gene3D" id="1.20.1730.10">
    <property type="entry name" value="Sodium/glucose cotransporter"/>
    <property type="match status" value="1"/>
</dbReference>
<feature type="transmembrane region" description="Helical" evidence="11">
    <location>
        <begin position="91"/>
        <end position="111"/>
    </location>
</feature>
<reference evidence="12 13" key="1">
    <citation type="submission" date="2019-02" db="EMBL/GenBank/DDBJ databases">
        <title>Deep-cultivation of Planctomycetes and their phenomic and genomic characterization uncovers novel biology.</title>
        <authorList>
            <person name="Wiegand S."/>
            <person name="Jogler M."/>
            <person name="Boedeker C."/>
            <person name="Pinto D."/>
            <person name="Vollmers J."/>
            <person name="Rivas-Marin E."/>
            <person name="Kohn T."/>
            <person name="Peeters S.H."/>
            <person name="Heuer A."/>
            <person name="Rast P."/>
            <person name="Oberbeckmann S."/>
            <person name="Bunk B."/>
            <person name="Jeske O."/>
            <person name="Meyerdierks A."/>
            <person name="Storesund J.E."/>
            <person name="Kallscheuer N."/>
            <person name="Luecker S."/>
            <person name="Lage O.M."/>
            <person name="Pohl T."/>
            <person name="Merkel B.J."/>
            <person name="Hornburger P."/>
            <person name="Mueller R.-W."/>
            <person name="Bruemmer F."/>
            <person name="Labrenz M."/>
            <person name="Spormann A.M."/>
            <person name="Op den Camp H."/>
            <person name="Overmann J."/>
            <person name="Amann R."/>
            <person name="Jetten M.S.M."/>
            <person name="Mascher T."/>
            <person name="Medema M.H."/>
            <person name="Devos D.P."/>
            <person name="Kaster A.-K."/>
            <person name="Ovreas L."/>
            <person name="Rohde M."/>
            <person name="Galperin M.Y."/>
            <person name="Jogler C."/>
        </authorList>
    </citation>
    <scope>NUCLEOTIDE SEQUENCE [LARGE SCALE GENOMIC DNA]</scope>
    <source>
        <strain evidence="12 13">Pla85_3_4</strain>
    </source>
</reference>
<dbReference type="GO" id="GO:0015293">
    <property type="term" value="F:symporter activity"/>
    <property type="evidence" value="ECO:0007669"/>
    <property type="project" value="TreeGrafter"/>
</dbReference>
<dbReference type="InterPro" id="IPR051163">
    <property type="entry name" value="Sodium:Solute_Symporter_SSF"/>
</dbReference>
<sequence>METFVVWGQTPAPEAAVMGLTVLDWIVVACYALGTLLLGWYFGRNQKSTKEYFVGSGSMNSILIGVSLFATLLSTISYLSMPGEAIGKGPVWLVTLLGYPIIYLVAGYVLLPIYMRHRVTSAYELLEQKLGRGTRRLGAALFIVLRLAWMSTLIYFAAEALALIIGVNDEWEPLIVLITGMIAVGYTSLGGLRAVVITDFAQTVLLYGGALLVIVVVSFHMGGLQWFPAEWHANWDEQPLFSFDPSVRVTVVGALLTMTIWHVCTLGGDQTSVQRFMATADLKAARRSLAANLTVGAVVLTTLFLAGFALLGYYQAFPEALGQGLSLEKNADKIFPHFIATGFPPAVSGLVVSALLAAAMSSVDSGVNSITAVVMSDFLPPADEEAGEAVRSGLKPSHDLGARQQRRFRQARLLAFAIGALVVATSWLVKYVPGNITDTTMKTVNLLTVPIFCLFFFALFVKIAKPVGVWLGCVVGIIVAVLTAYSGPIFGYLVVLDSASDPIRDPVSMIWMSPATLAANLLVGWLACRFLPDRETFAGRMWSYTPAVLAVVFVVGLATWWRPAPRIQLTEANRDKCLEVLRAGLASDEFWPSMHAAEGLTVGGQGDEVREKLEPRLEEPLDDQQRCGVARELVRAGDEEKLPILFNILEGEEDFGRVHAAESLFKVHPTGDAPALRAAMKPTQPDAVRRMAAGALARAHDPAALAYLRECMLQPEPETFQIAAWILGRTGGGKKDIALLKSRLPDAPTPLIRAYLQHSLATLGDEEGMAALLQNLDSDDPKVRTYAATFAGDAGDLAAAPKLLKMLDDPDLDARIRAAQSLLRLARR</sequence>
<dbReference type="InterPro" id="IPR038377">
    <property type="entry name" value="Na/Glc_symporter_sf"/>
</dbReference>
<keyword evidence="3" id="KW-0813">Transport</keyword>
<comment type="subcellular location">
    <subcellularLocation>
        <location evidence="1">Cell membrane</location>
        <topology evidence="1">Multi-pass membrane protein</topology>
    </subcellularLocation>
</comment>
<dbReference type="PANTHER" id="PTHR42985:SF40">
    <property type="entry name" value="LD47995P-RELATED"/>
    <property type="match status" value="1"/>
</dbReference>
<keyword evidence="6 11" id="KW-1133">Transmembrane helix</keyword>
<dbReference type="PROSITE" id="PS50283">
    <property type="entry name" value="NA_SOLUT_SYMP_3"/>
    <property type="match status" value="1"/>
</dbReference>
<keyword evidence="7" id="KW-0915">Sodium</keyword>
<dbReference type="GO" id="GO:0006814">
    <property type="term" value="P:sodium ion transport"/>
    <property type="evidence" value="ECO:0007669"/>
    <property type="project" value="UniProtKB-KW"/>
</dbReference>
<evidence type="ECO:0000256" key="1">
    <source>
        <dbReference type="ARBA" id="ARBA00004651"/>
    </source>
</evidence>
<feature type="transmembrane region" description="Helical" evidence="11">
    <location>
        <begin position="62"/>
        <end position="79"/>
    </location>
</feature>
<feature type="transmembrane region" description="Helical" evidence="11">
    <location>
        <begin position="20"/>
        <end position="42"/>
    </location>
</feature>
<feature type="transmembrane region" description="Helical" evidence="11">
    <location>
        <begin position="334"/>
        <end position="359"/>
    </location>
</feature>
<feature type="transmembrane region" description="Helical" evidence="11">
    <location>
        <begin position="510"/>
        <end position="531"/>
    </location>
</feature>
<evidence type="ECO:0000256" key="10">
    <source>
        <dbReference type="ARBA" id="ARBA00023201"/>
    </source>
</evidence>
<organism evidence="12 13">
    <name type="scientific">Lignipirellula cremea</name>
    <dbReference type="NCBI Taxonomy" id="2528010"/>
    <lineage>
        <taxon>Bacteria</taxon>
        <taxon>Pseudomonadati</taxon>
        <taxon>Planctomycetota</taxon>
        <taxon>Planctomycetia</taxon>
        <taxon>Pirellulales</taxon>
        <taxon>Pirellulaceae</taxon>
        <taxon>Lignipirellula</taxon>
    </lineage>
</organism>
<evidence type="ECO:0000313" key="13">
    <source>
        <dbReference type="Proteomes" id="UP000317648"/>
    </source>
</evidence>
<dbReference type="SMART" id="SM00567">
    <property type="entry name" value="EZ_HEAT"/>
    <property type="match status" value="4"/>
</dbReference>
<keyword evidence="10" id="KW-0739">Sodium transport</keyword>
<feature type="transmembrane region" description="Helical" evidence="11">
    <location>
        <begin position="289"/>
        <end position="314"/>
    </location>
</feature>
<feature type="transmembrane region" description="Helical" evidence="11">
    <location>
        <begin position="247"/>
        <end position="268"/>
    </location>
</feature>
<evidence type="ECO:0000256" key="6">
    <source>
        <dbReference type="ARBA" id="ARBA00022989"/>
    </source>
</evidence>
<feature type="transmembrane region" description="Helical" evidence="11">
    <location>
        <begin position="444"/>
        <end position="461"/>
    </location>
</feature>
<feature type="transmembrane region" description="Helical" evidence="11">
    <location>
        <begin position="139"/>
        <end position="167"/>
    </location>
</feature>
<feature type="transmembrane region" description="Helical" evidence="11">
    <location>
        <begin position="413"/>
        <end position="432"/>
    </location>
</feature>
<keyword evidence="8" id="KW-0406">Ion transport</keyword>
<evidence type="ECO:0000256" key="11">
    <source>
        <dbReference type="SAM" id="Phobius"/>
    </source>
</evidence>
<dbReference type="AlphaFoldDB" id="A0A518DUS9"/>
<feature type="transmembrane region" description="Helical" evidence="11">
    <location>
        <begin position="543"/>
        <end position="561"/>
    </location>
</feature>
<gene>
    <name evidence="12" type="primary">sglT_4</name>
    <name evidence="12" type="ORF">Pla8534_34110</name>
</gene>
<dbReference type="InterPro" id="IPR021133">
    <property type="entry name" value="HEAT_type_2"/>
</dbReference>
<name>A0A518DUS9_9BACT</name>
<dbReference type="InterPro" id="IPR011989">
    <property type="entry name" value="ARM-like"/>
</dbReference>
<dbReference type="Gene3D" id="1.25.10.10">
    <property type="entry name" value="Leucine-rich Repeat Variant"/>
    <property type="match status" value="2"/>
</dbReference>
<dbReference type="InterPro" id="IPR001734">
    <property type="entry name" value="Na/solute_symporter"/>
</dbReference>
<dbReference type="PANTHER" id="PTHR42985">
    <property type="entry name" value="SODIUM-COUPLED MONOCARBOXYLATE TRANSPORTER"/>
    <property type="match status" value="1"/>
</dbReference>
<accession>A0A518DUS9</accession>
<dbReference type="Pfam" id="PF00474">
    <property type="entry name" value="SSF"/>
    <property type="match status" value="1"/>
</dbReference>
<dbReference type="InterPro" id="IPR016024">
    <property type="entry name" value="ARM-type_fold"/>
</dbReference>
<evidence type="ECO:0000256" key="4">
    <source>
        <dbReference type="ARBA" id="ARBA00022475"/>
    </source>
</evidence>
<keyword evidence="13" id="KW-1185">Reference proteome</keyword>
<comment type="similarity">
    <text evidence="2">Belongs to the sodium:solute symporter (SSF) (TC 2.A.21) family.</text>
</comment>
<feature type="transmembrane region" description="Helical" evidence="11">
    <location>
        <begin position="468"/>
        <end position="490"/>
    </location>
</feature>
<protein>
    <submittedName>
        <fullName evidence="12">Sodium/glucose cotransporter</fullName>
    </submittedName>
</protein>